<dbReference type="RefSeq" id="WP_228847006.1">
    <property type="nucleotide sequence ID" value="NZ_JADCKQ010000001.1"/>
</dbReference>
<evidence type="ECO:0000313" key="2">
    <source>
        <dbReference type="Proteomes" id="UP000640583"/>
    </source>
</evidence>
<reference evidence="1" key="1">
    <citation type="submission" date="2020-10" db="EMBL/GenBank/DDBJ databases">
        <title>Paenihalocynthiibacter styelae gen. nov., sp. nov., isolated from stalked sea squirt Styela clava.</title>
        <authorList>
            <person name="Kim Y.-O."/>
            <person name="Yoon J.-H."/>
        </authorList>
    </citation>
    <scope>NUCLEOTIDE SEQUENCE</scope>
    <source>
        <strain evidence="1">MYP1-1</strain>
    </source>
</reference>
<dbReference type="Proteomes" id="UP000640583">
    <property type="component" value="Unassembled WGS sequence"/>
</dbReference>
<dbReference type="EMBL" id="JADCKQ010000001">
    <property type="protein sequence ID" value="MBI1492035.1"/>
    <property type="molecule type" value="Genomic_DNA"/>
</dbReference>
<name>A0A8J7LJ49_9RHOB</name>
<organism evidence="1 2">
    <name type="scientific">Halocynthiibacter styelae</name>
    <dbReference type="NCBI Taxonomy" id="2761955"/>
    <lineage>
        <taxon>Bacteria</taxon>
        <taxon>Pseudomonadati</taxon>
        <taxon>Pseudomonadota</taxon>
        <taxon>Alphaproteobacteria</taxon>
        <taxon>Rhodobacterales</taxon>
        <taxon>Paracoccaceae</taxon>
        <taxon>Halocynthiibacter</taxon>
    </lineage>
</organism>
<sequence>MTKRRTVTIRNVDEDVLALLSEIREKERRQLAAILEDCVHAYWAAYYDAEE</sequence>
<protein>
    <recommendedName>
        <fullName evidence="3">Ribbon-helix-helix protein, CopG family</fullName>
    </recommendedName>
</protein>
<evidence type="ECO:0008006" key="3">
    <source>
        <dbReference type="Google" id="ProtNLM"/>
    </source>
</evidence>
<proteinExistence type="predicted"/>
<comment type="caution">
    <text evidence="1">The sequence shown here is derived from an EMBL/GenBank/DDBJ whole genome shotgun (WGS) entry which is preliminary data.</text>
</comment>
<keyword evidence="2" id="KW-1185">Reference proteome</keyword>
<gene>
    <name evidence="1" type="ORF">H1D41_00120</name>
</gene>
<accession>A0A8J7LJ49</accession>
<evidence type="ECO:0000313" key="1">
    <source>
        <dbReference type="EMBL" id="MBI1492035.1"/>
    </source>
</evidence>
<dbReference type="AlphaFoldDB" id="A0A8J7LJ49"/>